<keyword evidence="2" id="KW-1185">Reference proteome</keyword>
<organism evidence="1 2">
    <name type="scientific">Cytobacillus depressus</name>
    <dbReference type="NCBI Taxonomy" id="1602942"/>
    <lineage>
        <taxon>Bacteria</taxon>
        <taxon>Bacillati</taxon>
        <taxon>Bacillota</taxon>
        <taxon>Bacilli</taxon>
        <taxon>Bacillales</taxon>
        <taxon>Bacillaceae</taxon>
        <taxon>Cytobacillus</taxon>
    </lineage>
</organism>
<gene>
    <name evidence="1" type="ORF">F7731_17335</name>
</gene>
<dbReference type="OrthoDB" id="2669323at2"/>
<dbReference type="RefSeq" id="WP_151536055.1">
    <property type="nucleotide sequence ID" value="NZ_WBOS01000009.1"/>
</dbReference>
<reference evidence="1 2" key="1">
    <citation type="journal article" date="2016" name="Antonie Van Leeuwenhoek">
        <title>Bacillus depressus sp. nov., isolated from soil of a sunflower field.</title>
        <authorList>
            <person name="Wei X."/>
            <person name="Xin D."/>
            <person name="Xin Y."/>
            <person name="Zhang H."/>
            <person name="Wang T."/>
            <person name="Zhang J."/>
        </authorList>
    </citation>
    <scope>NUCLEOTIDE SEQUENCE [LARGE SCALE GENOMIC DNA]</scope>
    <source>
        <strain evidence="1 2">BZ1</strain>
    </source>
</reference>
<accession>A0A6L3V7C8</accession>
<proteinExistence type="predicted"/>
<sequence length="146" mass="16953">MPQPSVKIQKIWLDDDDSFFELNLDFCTGHCSVNINIFTDNEELEKLREGVMDFSSFKQKEFLWTAGEDVENVSHFLSMRFFLYGNRGYVGVEVTADNKLESPYSVRATFFLVTVLSQIDDFTRKLGSFIKGEIYELESLIQSFEQ</sequence>
<comment type="caution">
    <text evidence="1">The sequence shown here is derived from an EMBL/GenBank/DDBJ whole genome shotgun (WGS) entry which is preliminary data.</text>
</comment>
<evidence type="ECO:0000313" key="1">
    <source>
        <dbReference type="EMBL" id="KAB2332324.1"/>
    </source>
</evidence>
<dbReference type="AlphaFoldDB" id="A0A6L3V7C8"/>
<dbReference type="EMBL" id="WBOS01000009">
    <property type="protein sequence ID" value="KAB2332324.1"/>
    <property type="molecule type" value="Genomic_DNA"/>
</dbReference>
<dbReference type="Proteomes" id="UP000481030">
    <property type="component" value="Unassembled WGS sequence"/>
</dbReference>
<evidence type="ECO:0000313" key="2">
    <source>
        <dbReference type="Proteomes" id="UP000481030"/>
    </source>
</evidence>
<protein>
    <submittedName>
        <fullName evidence="1">Uncharacterized protein</fullName>
    </submittedName>
</protein>
<name>A0A6L3V7C8_9BACI</name>